<evidence type="ECO:0000256" key="2">
    <source>
        <dbReference type="SAM" id="Phobius"/>
    </source>
</evidence>
<dbReference type="PANTHER" id="PTHR35394:SF5">
    <property type="entry name" value="DUF3176 DOMAIN-CONTAINING PROTEIN"/>
    <property type="match status" value="1"/>
</dbReference>
<sequence>MAAIPRHPASVWDASTPGSGTNPPPYTERKTSLNATQRLERKLAELDASGKWYKRWIYEIITWLISALCMISLLVILLLMKNRRLADSRSGNAVYTVLSKTASAALLLPTSEAIGQLKWHWFNKQSREIWDFEIFDKASRGAWGSILLLFRTKGRSLAALGAMLTLLLIANDTFFQQAVQTSERWQLQGIGSVAKTFLYKPRLILESRSGSILVQNDQYLRSTLWEYFYDNGTQPIPFGNETRPEIPVSCPTSNCTFPEYETLGVCSQCTDISSSLKFSCRTGRVDWISNLTGLLAKHEYPNGTMCGYFLEDTGTDPILLSGYTTAAISAPNGSAPAGEALLLRMLPMVDVISREELPNGSVNFKDIRNPISDFLVVAADSAERVYRNRTPVAQECVLYWCIKRMKSSYLYGTYKEDVVSAFTNSTPGSSPWKSYRIDDPSHPGYDYYYTENITITSPSNRLEYGMTNRTHMNVYSNFNDILPSFLTVANSSAKPTFRTRTYAKGQPYYRNLVWNPWIPPNNVTRHIERLAASLTDLIRSNHKSNQMVEGEAYNIETFVHIKWEWLSFPFALLLLTLVFLIATIIKTSKEGASEAGPGAWKTSALPTLIYSLPKDVQSQFNSTAHSEGALGGKQNVRIRLHPKNGWRVSGHSYSPGSPVVVLRSDQPPPG</sequence>
<evidence type="ECO:0008006" key="5">
    <source>
        <dbReference type="Google" id="ProtNLM"/>
    </source>
</evidence>
<evidence type="ECO:0000313" key="3">
    <source>
        <dbReference type="EMBL" id="KAF1952533.1"/>
    </source>
</evidence>
<reference evidence="3" key="1">
    <citation type="journal article" date="2020" name="Stud. Mycol.">
        <title>101 Dothideomycetes genomes: a test case for predicting lifestyles and emergence of pathogens.</title>
        <authorList>
            <person name="Haridas S."/>
            <person name="Albert R."/>
            <person name="Binder M."/>
            <person name="Bloem J."/>
            <person name="Labutti K."/>
            <person name="Salamov A."/>
            <person name="Andreopoulos B."/>
            <person name="Baker S."/>
            <person name="Barry K."/>
            <person name="Bills G."/>
            <person name="Bluhm B."/>
            <person name="Cannon C."/>
            <person name="Castanera R."/>
            <person name="Culley D."/>
            <person name="Daum C."/>
            <person name="Ezra D."/>
            <person name="Gonzalez J."/>
            <person name="Henrissat B."/>
            <person name="Kuo A."/>
            <person name="Liang C."/>
            <person name="Lipzen A."/>
            <person name="Lutzoni F."/>
            <person name="Magnuson J."/>
            <person name="Mondo S."/>
            <person name="Nolan M."/>
            <person name="Ohm R."/>
            <person name="Pangilinan J."/>
            <person name="Park H.-J."/>
            <person name="Ramirez L."/>
            <person name="Alfaro M."/>
            <person name="Sun H."/>
            <person name="Tritt A."/>
            <person name="Yoshinaga Y."/>
            <person name="Zwiers L.-H."/>
            <person name="Turgeon B."/>
            <person name="Goodwin S."/>
            <person name="Spatafora J."/>
            <person name="Crous P."/>
            <person name="Grigoriev I."/>
        </authorList>
    </citation>
    <scope>NUCLEOTIDE SEQUENCE</scope>
    <source>
        <strain evidence="3">CBS 675.92</strain>
    </source>
</reference>
<name>A0A6A5TI74_9PLEO</name>
<dbReference type="OrthoDB" id="5242705at2759"/>
<dbReference type="InterPro" id="IPR021514">
    <property type="entry name" value="DUF3176"/>
</dbReference>
<dbReference type="Proteomes" id="UP000800035">
    <property type="component" value="Unassembled WGS sequence"/>
</dbReference>
<feature type="transmembrane region" description="Helical" evidence="2">
    <location>
        <begin position="157"/>
        <end position="175"/>
    </location>
</feature>
<proteinExistence type="predicted"/>
<keyword evidence="2" id="KW-1133">Transmembrane helix</keyword>
<dbReference type="PANTHER" id="PTHR35394">
    <property type="entry name" value="DUF3176 DOMAIN-CONTAINING PROTEIN"/>
    <property type="match status" value="1"/>
</dbReference>
<evidence type="ECO:0000313" key="4">
    <source>
        <dbReference type="Proteomes" id="UP000800035"/>
    </source>
</evidence>
<keyword evidence="2" id="KW-0472">Membrane</keyword>
<keyword evidence="2" id="KW-0812">Transmembrane</keyword>
<dbReference type="EMBL" id="ML977010">
    <property type="protein sequence ID" value="KAF1952533.1"/>
    <property type="molecule type" value="Genomic_DNA"/>
</dbReference>
<accession>A0A6A5TI74</accession>
<organism evidence="3 4">
    <name type="scientific">Byssothecium circinans</name>
    <dbReference type="NCBI Taxonomy" id="147558"/>
    <lineage>
        <taxon>Eukaryota</taxon>
        <taxon>Fungi</taxon>
        <taxon>Dikarya</taxon>
        <taxon>Ascomycota</taxon>
        <taxon>Pezizomycotina</taxon>
        <taxon>Dothideomycetes</taxon>
        <taxon>Pleosporomycetidae</taxon>
        <taxon>Pleosporales</taxon>
        <taxon>Massarineae</taxon>
        <taxon>Massarinaceae</taxon>
        <taxon>Byssothecium</taxon>
    </lineage>
</organism>
<feature type="transmembrane region" description="Helical" evidence="2">
    <location>
        <begin position="565"/>
        <end position="585"/>
    </location>
</feature>
<dbReference type="Pfam" id="PF11374">
    <property type="entry name" value="DUF3176"/>
    <property type="match status" value="1"/>
</dbReference>
<protein>
    <recommendedName>
        <fullName evidence="5">DUF3176 domain containing protein</fullName>
    </recommendedName>
</protein>
<feature type="transmembrane region" description="Helical" evidence="2">
    <location>
        <begin position="60"/>
        <end position="80"/>
    </location>
</feature>
<dbReference type="AlphaFoldDB" id="A0A6A5TI74"/>
<gene>
    <name evidence="3" type="ORF">CC80DRAFT_479345</name>
</gene>
<evidence type="ECO:0000256" key="1">
    <source>
        <dbReference type="SAM" id="MobiDB-lite"/>
    </source>
</evidence>
<feature type="region of interest" description="Disordered" evidence="1">
    <location>
        <begin position="1"/>
        <end position="29"/>
    </location>
</feature>
<keyword evidence="4" id="KW-1185">Reference proteome</keyword>